<gene>
    <name evidence="2" type="ORF">JEM65_05115</name>
</gene>
<keyword evidence="3" id="KW-1185">Reference proteome</keyword>
<dbReference type="AlphaFoldDB" id="A0A934NHP2"/>
<dbReference type="EMBL" id="JAEHJZ010000007">
    <property type="protein sequence ID" value="MBJ7880033.1"/>
    <property type="molecule type" value="Genomic_DNA"/>
</dbReference>
<sequence>MKTTIYSILFLITPLLSFGQIVSDSTKLEGLTKEIENLKKNNETLLNSLEITGKTLNELVRDKKVSDETKWNTIKRNINGSAQLYKVLSDDIINLKSRLTDEEYQGYIKSLSSIQQGPLGFSFQDVIIKSATSIGIFEKKSKLNRFIDIAKNVMNSPLISSIPFVSNAVTASNSILDIAYGSSMNDKHADLEKLRKFENELNKYLTYFTTLDKANILNQSSNGDRRVLLENLQLDLLNKLKKDAPRLKFTATDRKENETIDAYFNRVLTSFNNELSNKHLTDIENKYKNDRGEINYSELLQKEMDVKYYNNNIDMLVELAKKYTLYYENFFEVADNYQNRIIEAINVAQANGIIESKKDNGQELTPAQVYAEIIRNLKDKKVQRDNGIRNSINIPELKQKMESVEDFKLI</sequence>
<reference evidence="2 3" key="1">
    <citation type="submission" date="2020-09" db="EMBL/GenBank/DDBJ databases">
        <title>Draft genome of Gelidibacter salicanalis PAMC21136.</title>
        <authorList>
            <person name="Park H."/>
        </authorList>
    </citation>
    <scope>NUCLEOTIDE SEQUENCE [LARGE SCALE GENOMIC DNA]</scope>
    <source>
        <strain evidence="2 3">PAMC21136</strain>
    </source>
</reference>
<feature type="coiled-coil region" evidence="1">
    <location>
        <begin position="21"/>
        <end position="48"/>
    </location>
</feature>
<keyword evidence="1" id="KW-0175">Coiled coil</keyword>
<proteinExistence type="predicted"/>
<accession>A0A934NHP2</accession>
<dbReference type="Proteomes" id="UP000662373">
    <property type="component" value="Unassembled WGS sequence"/>
</dbReference>
<protein>
    <submittedName>
        <fullName evidence="2">Uncharacterized protein</fullName>
    </submittedName>
</protein>
<evidence type="ECO:0000313" key="3">
    <source>
        <dbReference type="Proteomes" id="UP000662373"/>
    </source>
</evidence>
<name>A0A934NHP2_9FLAO</name>
<evidence type="ECO:0000313" key="2">
    <source>
        <dbReference type="EMBL" id="MBJ7880033.1"/>
    </source>
</evidence>
<organism evidence="2 3">
    <name type="scientific">Gelidibacter salicanalis</name>
    <dbReference type="NCBI Taxonomy" id="291193"/>
    <lineage>
        <taxon>Bacteria</taxon>
        <taxon>Pseudomonadati</taxon>
        <taxon>Bacteroidota</taxon>
        <taxon>Flavobacteriia</taxon>
        <taxon>Flavobacteriales</taxon>
        <taxon>Flavobacteriaceae</taxon>
        <taxon>Gelidibacter</taxon>
    </lineage>
</organism>
<dbReference type="RefSeq" id="WP_199597748.1">
    <property type="nucleotide sequence ID" value="NZ_JAEHJZ010000007.1"/>
</dbReference>
<comment type="caution">
    <text evidence="2">The sequence shown here is derived from an EMBL/GenBank/DDBJ whole genome shotgun (WGS) entry which is preliminary data.</text>
</comment>
<evidence type="ECO:0000256" key="1">
    <source>
        <dbReference type="SAM" id="Coils"/>
    </source>
</evidence>